<dbReference type="GO" id="GO:0008413">
    <property type="term" value="F:8-oxo-7,8-dihydroguanosine triphosphate pyrophosphatase activity"/>
    <property type="evidence" value="ECO:0007669"/>
    <property type="project" value="InterPro"/>
</dbReference>
<protein>
    <recommendedName>
        <fullName evidence="11">8-oxo-dGTP diphosphatase</fullName>
        <ecNumber evidence="11">3.6.1.55</ecNumber>
    </recommendedName>
</protein>
<feature type="domain" description="Nudix hydrolase" evidence="12">
    <location>
        <begin position="10"/>
        <end position="138"/>
    </location>
</feature>
<dbReference type="PROSITE" id="PS00893">
    <property type="entry name" value="NUDIX_BOX"/>
    <property type="match status" value="1"/>
</dbReference>
<keyword evidence="3" id="KW-0515">Mutator protein</keyword>
<evidence type="ECO:0000259" key="12">
    <source>
        <dbReference type="PROSITE" id="PS51462"/>
    </source>
</evidence>
<evidence type="ECO:0000256" key="11">
    <source>
        <dbReference type="ARBA" id="ARBA00038905"/>
    </source>
</evidence>
<evidence type="ECO:0000256" key="1">
    <source>
        <dbReference type="ARBA" id="ARBA00001946"/>
    </source>
</evidence>
<dbReference type="NCBIfam" id="TIGR00586">
    <property type="entry name" value="mutt"/>
    <property type="match status" value="1"/>
</dbReference>
<gene>
    <name evidence="13" type="ORF">CAPTEDRAFT_130342</name>
</gene>
<evidence type="ECO:0000256" key="9">
    <source>
        <dbReference type="ARBA" id="ARBA00023204"/>
    </source>
</evidence>
<evidence type="ECO:0000256" key="3">
    <source>
        <dbReference type="ARBA" id="ARBA00022457"/>
    </source>
</evidence>
<dbReference type="InterPro" id="IPR020084">
    <property type="entry name" value="NUDIX_hydrolase_CS"/>
</dbReference>
<dbReference type="InterPro" id="IPR029119">
    <property type="entry name" value="MutY_C"/>
</dbReference>
<keyword evidence="4" id="KW-0235">DNA replication</keyword>
<dbReference type="OMA" id="KLEYQFP"/>
<dbReference type="CDD" id="cd03425">
    <property type="entry name" value="NUDIX_MutT_NudA_like"/>
    <property type="match status" value="1"/>
</dbReference>
<evidence type="ECO:0000256" key="8">
    <source>
        <dbReference type="ARBA" id="ARBA00022842"/>
    </source>
</evidence>
<organism evidence="13">
    <name type="scientific">Capitella teleta</name>
    <name type="common">Polychaete worm</name>
    <dbReference type="NCBI Taxonomy" id="283909"/>
    <lineage>
        <taxon>Eukaryota</taxon>
        <taxon>Metazoa</taxon>
        <taxon>Spiralia</taxon>
        <taxon>Lophotrochozoa</taxon>
        <taxon>Annelida</taxon>
        <taxon>Polychaeta</taxon>
        <taxon>Sedentaria</taxon>
        <taxon>Scolecida</taxon>
        <taxon>Capitellidae</taxon>
        <taxon>Capitella</taxon>
    </lineage>
</organism>
<keyword evidence="5" id="KW-0479">Metal-binding</keyword>
<evidence type="ECO:0000313" key="15">
    <source>
        <dbReference type="Proteomes" id="UP000014760"/>
    </source>
</evidence>
<evidence type="ECO:0000256" key="5">
    <source>
        <dbReference type="ARBA" id="ARBA00022723"/>
    </source>
</evidence>
<dbReference type="HOGENOM" id="CLU_037162_19_2_1"/>
<keyword evidence="8" id="KW-0460">Magnesium</keyword>
<dbReference type="GO" id="GO:0006281">
    <property type="term" value="P:DNA repair"/>
    <property type="evidence" value="ECO:0007669"/>
    <property type="project" value="UniProtKB-KW"/>
</dbReference>
<comment type="similarity">
    <text evidence="2">Belongs to the Nudix hydrolase family.</text>
</comment>
<dbReference type="InterPro" id="IPR000086">
    <property type="entry name" value="NUDIX_hydrolase_dom"/>
</dbReference>
<dbReference type="EnsemblMetazoa" id="CapteT130342">
    <property type="protein sequence ID" value="CapteP130342"/>
    <property type="gene ID" value="CapteG130342"/>
</dbReference>
<dbReference type="PANTHER" id="PTHR47707:SF1">
    <property type="entry name" value="NUDIX HYDROLASE FAMILY PROTEIN"/>
    <property type="match status" value="1"/>
</dbReference>
<evidence type="ECO:0000313" key="14">
    <source>
        <dbReference type="EnsemblMetazoa" id="CapteP130342"/>
    </source>
</evidence>
<keyword evidence="6" id="KW-0227">DNA damage</keyword>
<dbReference type="FunFam" id="3.90.79.10:FF:000014">
    <property type="entry name" value="8-oxo-dGTP diphosphatase MutT"/>
    <property type="match status" value="1"/>
</dbReference>
<dbReference type="PANTHER" id="PTHR47707">
    <property type="entry name" value="8-OXO-DGTP DIPHOSPHATASE"/>
    <property type="match status" value="1"/>
</dbReference>
<dbReference type="EMBL" id="AMQN01030594">
    <property type="status" value="NOT_ANNOTATED_CDS"/>
    <property type="molecule type" value="Genomic_DNA"/>
</dbReference>
<keyword evidence="7" id="KW-0378">Hydrolase</keyword>
<comment type="catalytic activity">
    <reaction evidence="10">
        <text>8-oxo-dGTP + H2O = 8-oxo-dGMP + diphosphate + H(+)</text>
        <dbReference type="Rhea" id="RHEA:31575"/>
        <dbReference type="ChEBI" id="CHEBI:15377"/>
        <dbReference type="ChEBI" id="CHEBI:15378"/>
        <dbReference type="ChEBI" id="CHEBI:33019"/>
        <dbReference type="ChEBI" id="CHEBI:63224"/>
        <dbReference type="ChEBI" id="CHEBI:77896"/>
        <dbReference type="EC" id="3.6.1.55"/>
    </reaction>
</comment>
<dbReference type="AlphaFoldDB" id="R7TL32"/>
<keyword evidence="15" id="KW-1185">Reference proteome</keyword>
<dbReference type="Gene3D" id="3.90.79.10">
    <property type="entry name" value="Nucleoside Triphosphate Pyrophosphohydrolase"/>
    <property type="match status" value="1"/>
</dbReference>
<sequence>MQNIEPDKLERRKVVHVAVAVILGEDGRILLARRPENKHMGGLWEFPGGKVEAEEDVKHALNRELREELDIKVTTFFPLIKIRHDYPDKSVLLDTWVVSGIQGEPKGNEGQLIQWVEKGNLIEYEFPEANKVILMALQ</sequence>
<dbReference type="Pfam" id="PF14815">
    <property type="entry name" value="NUDIX_4"/>
    <property type="match status" value="1"/>
</dbReference>
<dbReference type="GO" id="GO:0044716">
    <property type="term" value="F:8-oxo-GDP phosphatase activity"/>
    <property type="evidence" value="ECO:0007669"/>
    <property type="project" value="TreeGrafter"/>
</dbReference>
<reference evidence="14" key="3">
    <citation type="submission" date="2015-06" db="UniProtKB">
        <authorList>
            <consortium name="EnsemblMetazoa"/>
        </authorList>
    </citation>
    <scope>IDENTIFICATION</scope>
</reference>
<dbReference type="GO" id="GO:0006260">
    <property type="term" value="P:DNA replication"/>
    <property type="evidence" value="ECO:0007669"/>
    <property type="project" value="UniProtKB-KW"/>
</dbReference>
<reference evidence="13 15" key="2">
    <citation type="journal article" date="2013" name="Nature">
        <title>Insights into bilaterian evolution from three spiralian genomes.</title>
        <authorList>
            <person name="Simakov O."/>
            <person name="Marletaz F."/>
            <person name="Cho S.J."/>
            <person name="Edsinger-Gonzales E."/>
            <person name="Havlak P."/>
            <person name="Hellsten U."/>
            <person name="Kuo D.H."/>
            <person name="Larsson T."/>
            <person name="Lv J."/>
            <person name="Arendt D."/>
            <person name="Savage R."/>
            <person name="Osoegawa K."/>
            <person name="de Jong P."/>
            <person name="Grimwood J."/>
            <person name="Chapman J.A."/>
            <person name="Shapiro H."/>
            <person name="Aerts A."/>
            <person name="Otillar R.P."/>
            <person name="Terry A.Y."/>
            <person name="Boore J.L."/>
            <person name="Grigoriev I.V."/>
            <person name="Lindberg D.R."/>
            <person name="Seaver E.C."/>
            <person name="Weisblat D.A."/>
            <person name="Putnam N.H."/>
            <person name="Rokhsar D.S."/>
        </authorList>
    </citation>
    <scope>NUCLEOTIDE SEQUENCE</scope>
    <source>
        <strain evidence="13 15">I ESC-2004</strain>
    </source>
</reference>
<evidence type="ECO:0000256" key="4">
    <source>
        <dbReference type="ARBA" id="ARBA00022705"/>
    </source>
</evidence>
<dbReference type="InterPro" id="IPR003561">
    <property type="entry name" value="Mutator_MutT"/>
</dbReference>
<evidence type="ECO:0000256" key="6">
    <source>
        <dbReference type="ARBA" id="ARBA00022763"/>
    </source>
</evidence>
<keyword evidence="9" id="KW-0234">DNA repair</keyword>
<name>R7TL32_CAPTE</name>
<dbReference type="SUPFAM" id="SSF55811">
    <property type="entry name" value="Nudix"/>
    <property type="match status" value="1"/>
</dbReference>
<dbReference type="Proteomes" id="UP000014760">
    <property type="component" value="Unassembled WGS sequence"/>
</dbReference>
<evidence type="ECO:0000256" key="2">
    <source>
        <dbReference type="ARBA" id="ARBA00005582"/>
    </source>
</evidence>
<reference evidence="15" key="1">
    <citation type="submission" date="2012-12" db="EMBL/GenBank/DDBJ databases">
        <authorList>
            <person name="Hellsten U."/>
            <person name="Grimwood J."/>
            <person name="Chapman J.A."/>
            <person name="Shapiro H."/>
            <person name="Aerts A."/>
            <person name="Otillar R.P."/>
            <person name="Terry A.Y."/>
            <person name="Boore J.L."/>
            <person name="Simakov O."/>
            <person name="Marletaz F."/>
            <person name="Cho S.-J."/>
            <person name="Edsinger-Gonzales E."/>
            <person name="Havlak P."/>
            <person name="Kuo D.-H."/>
            <person name="Larsson T."/>
            <person name="Lv J."/>
            <person name="Arendt D."/>
            <person name="Savage R."/>
            <person name="Osoegawa K."/>
            <person name="de Jong P."/>
            <person name="Lindberg D.R."/>
            <person name="Seaver E.C."/>
            <person name="Weisblat D.A."/>
            <person name="Putnam N.H."/>
            <person name="Grigoriev I.V."/>
            <person name="Rokhsar D.S."/>
        </authorList>
    </citation>
    <scope>NUCLEOTIDE SEQUENCE</scope>
    <source>
        <strain evidence="15">I ESC-2004</strain>
    </source>
</reference>
<dbReference type="GO" id="GO:0035539">
    <property type="term" value="F:8-oxo-7,8-dihydrodeoxyguanosine triphosphate pyrophosphatase activity"/>
    <property type="evidence" value="ECO:0007669"/>
    <property type="project" value="UniProtKB-EC"/>
</dbReference>
<dbReference type="PROSITE" id="PS51462">
    <property type="entry name" value="NUDIX"/>
    <property type="match status" value="1"/>
</dbReference>
<evidence type="ECO:0000313" key="13">
    <source>
        <dbReference type="EMBL" id="ELT92266.1"/>
    </source>
</evidence>
<proteinExistence type="inferred from homology"/>
<dbReference type="GO" id="GO:0044715">
    <property type="term" value="F:8-oxo-dGDP phosphatase activity"/>
    <property type="evidence" value="ECO:0007669"/>
    <property type="project" value="TreeGrafter"/>
</dbReference>
<feature type="non-terminal residue" evidence="13">
    <location>
        <position position="138"/>
    </location>
</feature>
<dbReference type="GO" id="GO:0046872">
    <property type="term" value="F:metal ion binding"/>
    <property type="evidence" value="ECO:0007669"/>
    <property type="project" value="UniProtKB-KW"/>
</dbReference>
<dbReference type="InterPro" id="IPR047127">
    <property type="entry name" value="MutT-like"/>
</dbReference>
<evidence type="ECO:0000256" key="10">
    <source>
        <dbReference type="ARBA" id="ARBA00035861"/>
    </source>
</evidence>
<comment type="cofactor">
    <cofactor evidence="1">
        <name>Mg(2+)</name>
        <dbReference type="ChEBI" id="CHEBI:18420"/>
    </cofactor>
</comment>
<evidence type="ECO:0000256" key="7">
    <source>
        <dbReference type="ARBA" id="ARBA00022801"/>
    </source>
</evidence>
<accession>R7TL32</accession>
<dbReference type="OrthoDB" id="447842at2759"/>
<dbReference type="EMBL" id="KB310192">
    <property type="protein sequence ID" value="ELT92266.1"/>
    <property type="molecule type" value="Genomic_DNA"/>
</dbReference>
<dbReference type="InterPro" id="IPR015797">
    <property type="entry name" value="NUDIX_hydrolase-like_dom_sf"/>
</dbReference>
<dbReference type="EC" id="3.6.1.55" evidence="11"/>